<dbReference type="Proteomes" id="UP001198242">
    <property type="component" value="Unassembled WGS sequence"/>
</dbReference>
<dbReference type="InterPro" id="IPR048046">
    <property type="entry name" value="Transpos_IS607"/>
</dbReference>
<dbReference type="AlphaFoldDB" id="A0AAE3E074"/>
<dbReference type="NCBIfam" id="NF033518">
    <property type="entry name" value="transpos_IS607"/>
    <property type="match status" value="1"/>
</dbReference>
<dbReference type="Pfam" id="PF00376">
    <property type="entry name" value="MerR"/>
    <property type="match status" value="1"/>
</dbReference>
<evidence type="ECO:0000256" key="4">
    <source>
        <dbReference type="PIRSR" id="PIRSR606118-50"/>
    </source>
</evidence>
<dbReference type="RefSeq" id="WP_308456741.1">
    <property type="nucleotide sequence ID" value="NZ_JAJEQM010000014.1"/>
</dbReference>
<dbReference type="Pfam" id="PF00239">
    <property type="entry name" value="Resolvase"/>
    <property type="match status" value="1"/>
</dbReference>
<dbReference type="CDD" id="cd03769">
    <property type="entry name" value="SR_IS607_transposase_like"/>
    <property type="match status" value="1"/>
</dbReference>
<feature type="active site" description="O-(5'-phospho-DNA)-serine intermediate" evidence="4 5">
    <location>
        <position position="66"/>
    </location>
</feature>
<evidence type="ECO:0000313" key="7">
    <source>
        <dbReference type="EMBL" id="MCC2211127.1"/>
    </source>
</evidence>
<evidence type="ECO:0000256" key="3">
    <source>
        <dbReference type="ARBA" id="ARBA00023172"/>
    </source>
</evidence>
<reference evidence="7 8" key="1">
    <citation type="submission" date="2021-10" db="EMBL/GenBank/DDBJ databases">
        <title>Anaerobic single-cell dispensing facilitates the cultivation of human gut bacteria.</title>
        <authorList>
            <person name="Afrizal A."/>
        </authorList>
    </citation>
    <scope>NUCLEOTIDE SEQUENCE [LARGE SCALE GENOMIC DNA]</scope>
    <source>
        <strain evidence="7 8">CLA-AA-H232</strain>
    </source>
</reference>
<gene>
    <name evidence="7" type="ORF">LKE05_10050</name>
</gene>
<accession>A0AAE3E074</accession>
<name>A0AAE3E074_9FIRM</name>
<dbReference type="SMART" id="SM00857">
    <property type="entry name" value="Resolvase"/>
    <property type="match status" value="1"/>
</dbReference>
<dbReference type="GO" id="GO:0006355">
    <property type="term" value="P:regulation of DNA-templated transcription"/>
    <property type="evidence" value="ECO:0007669"/>
    <property type="project" value="InterPro"/>
</dbReference>
<dbReference type="PROSITE" id="PS51736">
    <property type="entry name" value="RECOMBINASES_3"/>
    <property type="match status" value="1"/>
</dbReference>
<dbReference type="SUPFAM" id="SSF53041">
    <property type="entry name" value="Resolvase-like"/>
    <property type="match status" value="1"/>
</dbReference>
<dbReference type="InterPro" id="IPR009061">
    <property type="entry name" value="DNA-bd_dom_put_sf"/>
</dbReference>
<dbReference type="GO" id="GO:0000150">
    <property type="term" value="F:DNA strand exchange activity"/>
    <property type="evidence" value="ECO:0007669"/>
    <property type="project" value="InterPro"/>
</dbReference>
<dbReference type="PANTHER" id="PTHR36172:SF1">
    <property type="entry name" value="RESOLVASE-RELATED"/>
    <property type="match status" value="1"/>
</dbReference>
<protein>
    <submittedName>
        <fullName evidence="7">IS607 family transposase</fullName>
    </submittedName>
</protein>
<dbReference type="PANTHER" id="PTHR36172">
    <property type="match status" value="1"/>
</dbReference>
<evidence type="ECO:0000313" key="8">
    <source>
        <dbReference type="Proteomes" id="UP001198242"/>
    </source>
</evidence>
<keyword evidence="2" id="KW-0238">DNA-binding</keyword>
<dbReference type="Gene3D" id="3.40.50.1390">
    <property type="entry name" value="Resolvase, N-terminal catalytic domain"/>
    <property type="match status" value="1"/>
</dbReference>
<comment type="caution">
    <text evidence="7">The sequence shown here is derived from an EMBL/GenBank/DDBJ whole genome shotgun (WGS) entry which is preliminary data.</text>
</comment>
<keyword evidence="8" id="KW-1185">Reference proteome</keyword>
<dbReference type="FunFam" id="3.40.50.1390:FF:000002">
    <property type="entry name" value="ORF1 in transposon ISC1904"/>
    <property type="match status" value="1"/>
</dbReference>
<keyword evidence="1" id="KW-0229">DNA integration</keyword>
<dbReference type="InterPro" id="IPR006118">
    <property type="entry name" value="Recombinase_CS"/>
</dbReference>
<dbReference type="GO" id="GO:0003677">
    <property type="term" value="F:DNA binding"/>
    <property type="evidence" value="ECO:0007669"/>
    <property type="project" value="UniProtKB-KW"/>
</dbReference>
<dbReference type="InterPro" id="IPR041718">
    <property type="entry name" value="IS607_transposase-like"/>
</dbReference>
<organism evidence="7 8">
    <name type="scientific">Hominilimicola fabiformis</name>
    <dbReference type="NCBI Taxonomy" id="2885356"/>
    <lineage>
        <taxon>Bacteria</taxon>
        <taxon>Bacillati</taxon>
        <taxon>Bacillota</taxon>
        <taxon>Clostridia</taxon>
        <taxon>Eubacteriales</taxon>
        <taxon>Oscillospiraceae</taxon>
        <taxon>Hominilimicola</taxon>
    </lineage>
</organism>
<evidence type="ECO:0000256" key="1">
    <source>
        <dbReference type="ARBA" id="ARBA00022908"/>
    </source>
</evidence>
<feature type="domain" description="Resolvase/invertase-type recombinase catalytic" evidence="6">
    <location>
        <begin position="58"/>
        <end position="199"/>
    </location>
</feature>
<dbReference type="Gene3D" id="1.10.287.2170">
    <property type="match status" value="1"/>
</dbReference>
<dbReference type="InterPro" id="IPR006119">
    <property type="entry name" value="Resolv_N"/>
</dbReference>
<evidence type="ECO:0000259" key="6">
    <source>
        <dbReference type="PROSITE" id="PS51736"/>
    </source>
</evidence>
<dbReference type="InterPro" id="IPR000551">
    <property type="entry name" value="MerR-type_HTH_dom"/>
</dbReference>
<sequence length="206" mass="23724">MELLSIGKFAKTVGVTTTTLRRMHQSGELIPAHISNGGTRYYSTEQLKLFQSSNNERIVIGYCRVSTPSQKDDLETQVQNVKSYMYAKGYKFDIIKDIGSGINYKKKGLKELINRIENNEVSKVVILYKDRLIRFGFELIEYLCEINNVEIEVIDNSECSKEKELTDDLIQVITVFANRLYGQHSKKTKRLINEVRNNADNKENQT</sequence>
<dbReference type="PROSITE" id="PS00397">
    <property type="entry name" value="RECOMBINASES_1"/>
    <property type="match status" value="1"/>
</dbReference>
<proteinExistence type="predicted"/>
<evidence type="ECO:0000256" key="5">
    <source>
        <dbReference type="PROSITE-ProRule" id="PRU10137"/>
    </source>
</evidence>
<dbReference type="InterPro" id="IPR051491">
    <property type="entry name" value="Recombinase/Transposase-rel"/>
</dbReference>
<dbReference type="InterPro" id="IPR036162">
    <property type="entry name" value="Resolvase-like_N_sf"/>
</dbReference>
<dbReference type="EMBL" id="JAJEQM010000014">
    <property type="protein sequence ID" value="MCC2211127.1"/>
    <property type="molecule type" value="Genomic_DNA"/>
</dbReference>
<dbReference type="GO" id="GO:0015074">
    <property type="term" value="P:DNA integration"/>
    <property type="evidence" value="ECO:0007669"/>
    <property type="project" value="UniProtKB-KW"/>
</dbReference>
<keyword evidence="3" id="KW-0233">DNA recombination</keyword>
<dbReference type="Gene3D" id="1.10.1660.10">
    <property type="match status" value="1"/>
</dbReference>
<dbReference type="SUPFAM" id="SSF46955">
    <property type="entry name" value="Putative DNA-binding domain"/>
    <property type="match status" value="1"/>
</dbReference>
<evidence type="ECO:0000256" key="2">
    <source>
        <dbReference type="ARBA" id="ARBA00023125"/>
    </source>
</evidence>